<dbReference type="InterPro" id="IPR027796">
    <property type="entry name" value="OTT_1508_deam-like"/>
</dbReference>
<dbReference type="Proteomes" id="UP000265631">
    <property type="component" value="Unassembled WGS sequence"/>
</dbReference>
<dbReference type="PROSITE" id="PS01360">
    <property type="entry name" value="ZF_MYND_1"/>
    <property type="match status" value="1"/>
</dbReference>
<evidence type="ECO:0000256" key="5">
    <source>
        <dbReference type="ARBA" id="ARBA00023002"/>
    </source>
</evidence>
<comment type="caution">
    <text evidence="9">The sequence shown here is derived from an EMBL/GenBank/DDBJ whole genome shotgun (WGS) entry which is preliminary data.</text>
</comment>
<dbReference type="Gene3D" id="3.90.25.10">
    <property type="entry name" value="UDP-galactose 4-epimerase, domain 1"/>
    <property type="match status" value="1"/>
</dbReference>
<evidence type="ECO:0000256" key="3">
    <source>
        <dbReference type="ARBA" id="ARBA00022833"/>
    </source>
</evidence>
<dbReference type="Gene3D" id="3.40.50.720">
    <property type="entry name" value="NAD(P)-binding Rossmann-like Domain"/>
    <property type="match status" value="1"/>
</dbReference>
<dbReference type="GO" id="GO:0008270">
    <property type="term" value="F:zinc ion binding"/>
    <property type="evidence" value="ECO:0007669"/>
    <property type="project" value="UniProtKB-KW"/>
</dbReference>
<feature type="region of interest" description="Disordered" evidence="7">
    <location>
        <begin position="1504"/>
        <end position="1523"/>
    </location>
</feature>
<dbReference type="PROSITE" id="PS50865">
    <property type="entry name" value="ZF_MYND_2"/>
    <property type="match status" value="1"/>
</dbReference>
<keyword evidence="2 6" id="KW-0863">Zinc-finger</keyword>
<dbReference type="STRING" id="2594813.A0A395MGM1"/>
<dbReference type="EMBL" id="PXXK01000273">
    <property type="protein sequence ID" value="RFN47068.1"/>
    <property type="molecule type" value="Genomic_DNA"/>
</dbReference>
<keyword evidence="4" id="KW-0521">NADP</keyword>
<dbReference type="GO" id="GO:0016491">
    <property type="term" value="F:oxidoreductase activity"/>
    <property type="evidence" value="ECO:0007669"/>
    <property type="project" value="UniProtKB-KW"/>
</dbReference>
<keyword evidence="10" id="KW-1185">Reference proteome</keyword>
<dbReference type="SUPFAM" id="SSF89372">
    <property type="entry name" value="Fucose-specific lectin"/>
    <property type="match status" value="1"/>
</dbReference>
<name>A0A395MGM1_9HYPO</name>
<feature type="compositionally biased region" description="Basic and acidic residues" evidence="7">
    <location>
        <begin position="1512"/>
        <end position="1523"/>
    </location>
</feature>
<evidence type="ECO:0000313" key="9">
    <source>
        <dbReference type="EMBL" id="RFN47068.1"/>
    </source>
</evidence>
<dbReference type="SUPFAM" id="SSF51735">
    <property type="entry name" value="NAD(P)-binding Rossmann-fold domains"/>
    <property type="match status" value="1"/>
</dbReference>
<dbReference type="PANTHER" id="PTHR47706">
    <property type="entry name" value="NMRA-LIKE FAMILY PROTEIN"/>
    <property type="match status" value="1"/>
</dbReference>
<organism evidence="9 10">
    <name type="scientific">Fusarium flagelliforme</name>
    <dbReference type="NCBI Taxonomy" id="2675880"/>
    <lineage>
        <taxon>Eukaryota</taxon>
        <taxon>Fungi</taxon>
        <taxon>Dikarya</taxon>
        <taxon>Ascomycota</taxon>
        <taxon>Pezizomycotina</taxon>
        <taxon>Sordariomycetes</taxon>
        <taxon>Hypocreomycetidae</taxon>
        <taxon>Hypocreales</taxon>
        <taxon>Nectriaceae</taxon>
        <taxon>Fusarium</taxon>
        <taxon>Fusarium incarnatum-equiseti species complex</taxon>
    </lineage>
</organism>
<gene>
    <name evidence="9" type="ORF">FIE12Z_8682</name>
</gene>
<feature type="domain" description="MYND-type" evidence="8">
    <location>
        <begin position="761"/>
        <end position="799"/>
    </location>
</feature>
<dbReference type="Pfam" id="PF14441">
    <property type="entry name" value="OTT_1508_deam"/>
    <property type="match status" value="1"/>
</dbReference>
<dbReference type="PANTHER" id="PTHR47706:SF9">
    <property type="entry name" value="NMRA-LIKE DOMAIN-CONTAINING PROTEIN-RELATED"/>
    <property type="match status" value="1"/>
</dbReference>
<accession>A0A395MGM1</accession>
<evidence type="ECO:0000256" key="2">
    <source>
        <dbReference type="ARBA" id="ARBA00022771"/>
    </source>
</evidence>
<dbReference type="InterPro" id="IPR008030">
    <property type="entry name" value="NmrA-like"/>
</dbReference>
<feature type="region of interest" description="Disordered" evidence="7">
    <location>
        <begin position="733"/>
        <end position="756"/>
    </location>
</feature>
<sequence length="1523" mass="171444">MSGEIRTIARALRSASLNTLPNGDLTFLNIQGRRLIEKVYDGEELKDQRMVATGLREGSTAAYAIAKDQAFAVYIGDDGIIKANEFDEDSEEWDEAELEGLRDVPVHDESHIAVAALPTMNLVLYQAPGGDIKTVKHEKESGRWTEEFDVPGAAATGTPIAGFSTDDALVVCFFGEDNELHTQSRNFETGDWTEEVIPESSFDDTVESIIVGKDKDSGSFEVYVLSNNTVYNITKTGSRDSVGQFNRDGDFVPSTRSESGNVFSNNWGNYCGFFTCYRGLSSGPSDVEEWHFPTDLESEISTLATSCHVQQQQREPIVQSVQQNEDDTLDSMDDGECTKPFSTLTLDNDVEMKRGFLDRLAELLCFDKKPDLITSTALVSDRKDNIILCARNSSPRGNTWSTKDVNMLENLAGVLEKTSSGEPFDFDPLPELQKVLVEYYRQRIVHHAKQLISLERGITGMAFFNNEACSAIASGRVSIHQFAEQIEVLSDSTDFFRILKTKLSPPRLRRILDELAFIRRPMQGAIEFLLIAQKCTWFRNLQIHLLNSLPSRKVGPWNLPQAEINLNPKQEVKFKSEIKKRQNIHAEMMLMYYIFNIMRHGLVMFPYLGVSKKTCLLCGHLLREMIQFDTRGNHGKCYSQWTLPPVLKAIPSVTERLDKAVVSLQDILREEAQKEMAHMDAEKESLIAPVIPPRHVREADIFNEVSKDPVLLSREAEWFSSFRRLDVGNTRLGFTNNSRQGSPDAPNHDAENPKLSGPPSCPYCRETGELAYKCPGCSSTTYCDKECYREDWYQHKFSCALGRPIDATDKLILACHKNIFPEEEDVARAFGCSCFISGTDKSRLFRLYRRLIVDWKVDESELRAALDQNKLREMLTFRCGQTNDPSMLSDKDWLKAEERFKADGEYGDLITLFEAAQEELLSADDRKLSWAELQPREKQQALLFYVQSRNGYKPDADEDNWISLGLCTAPDAVSETQLSKSSIVELFGKYGLAHTILHIRNFKDHMAHVKKWYPSVWGLKRFTRIQDTDPFRAVHVDYGFMNCTDARQRMQLREIYRRYFNEGHDEMSLHKACISGELASFLESVLGALAVPSQLLKNPYPLENCPLMGMVAHSVVACPESALDQVRQFSENDSLIITIPDSEDEDCIRILHQRAAFLGTGLRRRYYSQAGTISLLFSIPIIFNQHIMAQQNRLKVVIGGATGETGTSIVNALLALPDQFEVTALVRPESASKPVYEDLAKRNVAIKHVDFKDIKAITPLLAGADVVISCLTILQKAEEEALIDASHAAGVGRFVPSFFATVCPRGDILLLRDMKEEVLDKCKRLYLPYTVIDVGVWFQFSLPAVPSGALDGKLSMRDTVIGADGNIPYAVTDLADVGKYVARIIADPRTLNKMVLAYGEVTTQNKVCGYVEEFTGETIPKTYLSKGEAEETIGALKKAITENPSEFSLKIQLINMGYKYNWGIRGDNTPDYAKYLGYLDVKELYPDVQCQSIRDFTKEVFEGSKSATPYQDRPDHPLNKKRG</sequence>
<evidence type="ECO:0000259" key="8">
    <source>
        <dbReference type="PROSITE" id="PS50865"/>
    </source>
</evidence>
<proteinExistence type="predicted"/>
<evidence type="ECO:0000256" key="4">
    <source>
        <dbReference type="ARBA" id="ARBA00022857"/>
    </source>
</evidence>
<keyword evidence="3" id="KW-0862">Zinc</keyword>
<keyword evidence="1" id="KW-0479">Metal-binding</keyword>
<dbReference type="Pfam" id="PF05368">
    <property type="entry name" value="NmrA"/>
    <property type="match status" value="1"/>
</dbReference>
<dbReference type="InterPro" id="IPR002893">
    <property type="entry name" value="Znf_MYND"/>
</dbReference>
<dbReference type="Gene3D" id="2.120.10.70">
    <property type="entry name" value="Fucose-specific lectin"/>
    <property type="match status" value="1"/>
</dbReference>
<protein>
    <submittedName>
        <fullName evidence="9">Deaminase family protein</fullName>
    </submittedName>
</protein>
<keyword evidence="5" id="KW-0560">Oxidoreductase</keyword>
<reference evidence="9 10" key="1">
    <citation type="journal article" date="2018" name="PLoS Pathog.">
        <title>Evolution of structural diversity of trichothecenes, a family of toxins produced by plant pathogenic and entomopathogenic fungi.</title>
        <authorList>
            <person name="Proctor R.H."/>
            <person name="McCormick S.P."/>
            <person name="Kim H.S."/>
            <person name="Cardoza R.E."/>
            <person name="Stanley A.M."/>
            <person name="Lindo L."/>
            <person name="Kelly A."/>
            <person name="Brown D.W."/>
            <person name="Lee T."/>
            <person name="Vaughan M.M."/>
            <person name="Alexander N.J."/>
            <person name="Busman M."/>
            <person name="Gutierrez S."/>
        </authorList>
    </citation>
    <scope>NUCLEOTIDE SEQUENCE [LARGE SCALE GENOMIC DNA]</scope>
    <source>
        <strain evidence="9 10">NRRL 13405</strain>
    </source>
</reference>
<dbReference type="InterPro" id="IPR036291">
    <property type="entry name" value="NAD(P)-bd_dom_sf"/>
</dbReference>
<dbReference type="SUPFAM" id="SSF144232">
    <property type="entry name" value="HIT/MYND zinc finger-like"/>
    <property type="match status" value="1"/>
</dbReference>
<evidence type="ECO:0000256" key="1">
    <source>
        <dbReference type="ARBA" id="ARBA00022723"/>
    </source>
</evidence>
<dbReference type="Gene3D" id="6.10.140.2220">
    <property type="match status" value="1"/>
</dbReference>
<dbReference type="Pfam" id="PF01753">
    <property type="entry name" value="zf-MYND"/>
    <property type="match status" value="1"/>
</dbReference>
<evidence type="ECO:0000313" key="10">
    <source>
        <dbReference type="Proteomes" id="UP000265631"/>
    </source>
</evidence>
<dbReference type="InterPro" id="IPR051609">
    <property type="entry name" value="NmrA/Isoflavone_reductase-like"/>
</dbReference>
<evidence type="ECO:0000256" key="7">
    <source>
        <dbReference type="SAM" id="MobiDB-lite"/>
    </source>
</evidence>
<evidence type="ECO:0000256" key="6">
    <source>
        <dbReference type="PROSITE-ProRule" id="PRU00134"/>
    </source>
</evidence>